<evidence type="ECO:0000313" key="3">
    <source>
        <dbReference type="EMBL" id="APZ52479.1"/>
    </source>
</evidence>
<dbReference type="STRING" id="1250539.Ga0080574_TMP2145"/>
<dbReference type="Proteomes" id="UP000187059">
    <property type="component" value="Chromosome"/>
</dbReference>
<proteinExistence type="predicted"/>
<feature type="domain" description="Alpha/beta hydrolase fold-3" evidence="2">
    <location>
        <begin position="68"/>
        <end position="176"/>
    </location>
</feature>
<dbReference type="GO" id="GO:0016787">
    <property type="term" value="F:hydrolase activity"/>
    <property type="evidence" value="ECO:0007669"/>
    <property type="project" value="UniProtKB-KW"/>
</dbReference>
<dbReference type="EMBL" id="CP015093">
    <property type="protein sequence ID" value="APZ52479.1"/>
    <property type="molecule type" value="Genomic_DNA"/>
</dbReference>
<gene>
    <name evidence="3" type="ORF">Ga0080574_TMP2145</name>
</gene>
<keyword evidence="4" id="KW-1185">Reference proteome</keyword>
<reference evidence="3 4" key="1">
    <citation type="submission" date="2016-04" db="EMBL/GenBank/DDBJ databases">
        <title>Deep-sea bacteria in the southern Pacific.</title>
        <authorList>
            <person name="Tang K."/>
        </authorList>
    </citation>
    <scope>NUCLEOTIDE SEQUENCE [LARGE SCALE GENOMIC DNA]</scope>
    <source>
        <strain evidence="3 4">JLT2014</strain>
    </source>
</reference>
<dbReference type="AlphaFoldDB" id="A0A1P8USV0"/>
<dbReference type="InterPro" id="IPR013094">
    <property type="entry name" value="AB_hydrolase_3"/>
</dbReference>
<dbReference type="SUPFAM" id="SSF53474">
    <property type="entry name" value="alpha/beta-Hydrolases"/>
    <property type="match status" value="1"/>
</dbReference>
<dbReference type="KEGG" id="paby:Ga0080574_TMP2145"/>
<name>A0A1P8USV0_9RHOB</name>
<evidence type="ECO:0000313" key="4">
    <source>
        <dbReference type="Proteomes" id="UP000187059"/>
    </source>
</evidence>
<keyword evidence="1 3" id="KW-0378">Hydrolase</keyword>
<evidence type="ECO:0000256" key="1">
    <source>
        <dbReference type="ARBA" id="ARBA00022801"/>
    </source>
</evidence>
<accession>A0A1P8USV0</accession>
<organism evidence="3 4">
    <name type="scientific">Salipiger abyssi</name>
    <dbReference type="NCBI Taxonomy" id="1250539"/>
    <lineage>
        <taxon>Bacteria</taxon>
        <taxon>Pseudomonadati</taxon>
        <taxon>Pseudomonadota</taxon>
        <taxon>Alphaproteobacteria</taxon>
        <taxon>Rhodobacterales</taxon>
        <taxon>Roseobacteraceae</taxon>
        <taxon>Salipiger</taxon>
    </lineage>
</organism>
<dbReference type="Gene3D" id="3.40.50.1820">
    <property type="entry name" value="alpha/beta hydrolase"/>
    <property type="match status" value="1"/>
</dbReference>
<dbReference type="PANTHER" id="PTHR48081">
    <property type="entry name" value="AB HYDROLASE SUPERFAMILY PROTEIN C4A8.06C"/>
    <property type="match status" value="1"/>
</dbReference>
<dbReference type="OrthoDB" id="9771666at2"/>
<dbReference type="RefSeq" id="WP_076698688.1">
    <property type="nucleotide sequence ID" value="NZ_CP015093.1"/>
</dbReference>
<evidence type="ECO:0000259" key="2">
    <source>
        <dbReference type="Pfam" id="PF07859"/>
    </source>
</evidence>
<protein>
    <submittedName>
        <fullName evidence="3">Alpha/beta hydrolase family protein</fullName>
    </submittedName>
</protein>
<dbReference type="PANTHER" id="PTHR48081:SF33">
    <property type="entry name" value="KYNURENINE FORMAMIDASE"/>
    <property type="match status" value="1"/>
</dbReference>
<dbReference type="Pfam" id="PF07859">
    <property type="entry name" value="Abhydrolase_3"/>
    <property type="match status" value="1"/>
</dbReference>
<dbReference type="InterPro" id="IPR050300">
    <property type="entry name" value="GDXG_lipolytic_enzyme"/>
</dbReference>
<dbReference type="InterPro" id="IPR029058">
    <property type="entry name" value="AB_hydrolase_fold"/>
</dbReference>
<sequence length="262" mass="28007">MDLSDTYANAPYILDAEQYPPRWAASAAAYRDEMTARGRLRAGLPYGEGTREAFDLFLPEGRAKGLAMFVHGGFWLAFGREDWSHLAAGPVARGWAVALPSYDLCPAVRISQITTQVARAVTAAAAEVPGPIRLTGHSAGGHLVARMLAPGMLPEAVAARLAHVMPISPLSDLRPLMQTGMNEKFGLDAAEAWAESPIAMPAPELPVTVWVGSEERPAFLDQARWLAEAWGCGLVDAPGRHHFDVIDGLTDPESAMTGALLA</sequence>